<name>A0A667WN24_9TELE</name>
<evidence type="ECO:0000259" key="1">
    <source>
        <dbReference type="PROSITE" id="PS51154"/>
    </source>
</evidence>
<dbReference type="InterPro" id="IPR043472">
    <property type="entry name" value="Macro_dom-like"/>
</dbReference>
<dbReference type="PANTHER" id="PTHR11106:SF111">
    <property type="entry name" value="MACRO DOMAIN-CONTAINING PROTEIN"/>
    <property type="match status" value="1"/>
</dbReference>
<dbReference type="GeneTree" id="ENSGT00940000164121"/>
<sequence>MLGKFLGVGSNVEIELRDTELLLFTLCSDKLDEIEKAVLDKFKEEKVDVPDCSAVPSELKEKLESKVLVCQGDITKEHADALVNAANEDLDHVGGVAAALSHAGGPQVQEESSALVKQVGKIPTGDAVVTTGGNLNCYKLLHAVGPVQGRAGGRERELLEKAVCSALNLAEMMEFQSIAIPCISSGTYGVPIRVCTEAIVAWSTIVQTVNVDIISVFIMNDKKQF</sequence>
<dbReference type="SUPFAM" id="SSF52949">
    <property type="entry name" value="Macro domain-like"/>
    <property type="match status" value="1"/>
</dbReference>
<dbReference type="AlphaFoldDB" id="A0A667WN24"/>
<reference evidence="2" key="2">
    <citation type="submission" date="2025-08" db="UniProtKB">
        <authorList>
            <consortium name="Ensembl"/>
        </authorList>
    </citation>
    <scope>IDENTIFICATION</scope>
</reference>
<protein>
    <recommendedName>
        <fullName evidence="1">Macro domain-containing protein</fullName>
    </recommendedName>
</protein>
<dbReference type="InterPro" id="IPR002589">
    <property type="entry name" value="Macro_dom"/>
</dbReference>
<evidence type="ECO:0000313" key="2">
    <source>
        <dbReference type="Ensembl" id="ENSMMDP00005003317.1"/>
    </source>
</evidence>
<reference evidence="2" key="1">
    <citation type="submission" date="2019-06" db="EMBL/GenBank/DDBJ databases">
        <authorList>
            <consortium name="Wellcome Sanger Institute Data Sharing"/>
        </authorList>
    </citation>
    <scope>NUCLEOTIDE SEQUENCE [LARGE SCALE GENOMIC DNA]</scope>
</reference>
<dbReference type="PANTHER" id="PTHR11106">
    <property type="entry name" value="GANGLIOSIDE INDUCED DIFFERENTIATION ASSOCIATED PROTEIN 2-RELATED"/>
    <property type="match status" value="1"/>
</dbReference>
<dbReference type="Ensembl" id="ENSMMDT00005003384.1">
    <property type="protein sequence ID" value="ENSMMDP00005003317.1"/>
    <property type="gene ID" value="ENSMMDG00005001855.1"/>
</dbReference>
<dbReference type="InParanoid" id="A0A667WN24"/>
<accession>A0A667WN24</accession>
<dbReference type="SMART" id="SM00506">
    <property type="entry name" value="A1pp"/>
    <property type="match status" value="1"/>
</dbReference>
<proteinExistence type="predicted"/>
<dbReference type="Gene3D" id="3.40.220.10">
    <property type="entry name" value="Leucine Aminopeptidase, subunit E, domain 1"/>
    <property type="match status" value="1"/>
</dbReference>
<evidence type="ECO:0000313" key="3">
    <source>
        <dbReference type="Proteomes" id="UP000472263"/>
    </source>
</evidence>
<dbReference type="Proteomes" id="UP000472263">
    <property type="component" value="Chromosome 18"/>
</dbReference>
<organism evidence="2 3">
    <name type="scientific">Myripristis murdjan</name>
    <name type="common">pinecone soldierfish</name>
    <dbReference type="NCBI Taxonomy" id="586833"/>
    <lineage>
        <taxon>Eukaryota</taxon>
        <taxon>Metazoa</taxon>
        <taxon>Chordata</taxon>
        <taxon>Craniata</taxon>
        <taxon>Vertebrata</taxon>
        <taxon>Euteleostomi</taxon>
        <taxon>Actinopterygii</taxon>
        <taxon>Neopterygii</taxon>
        <taxon>Teleostei</taxon>
        <taxon>Neoteleostei</taxon>
        <taxon>Acanthomorphata</taxon>
        <taxon>Holocentriformes</taxon>
        <taxon>Holocentridae</taxon>
        <taxon>Myripristis</taxon>
    </lineage>
</organism>
<dbReference type="PROSITE" id="PS51154">
    <property type="entry name" value="MACRO"/>
    <property type="match status" value="1"/>
</dbReference>
<reference evidence="2" key="3">
    <citation type="submission" date="2025-09" db="UniProtKB">
        <authorList>
            <consortium name="Ensembl"/>
        </authorList>
    </citation>
    <scope>IDENTIFICATION</scope>
</reference>
<feature type="domain" description="Macro" evidence="1">
    <location>
        <begin position="54"/>
        <end position="225"/>
    </location>
</feature>
<dbReference type="Pfam" id="PF01661">
    <property type="entry name" value="Macro"/>
    <property type="match status" value="1"/>
</dbReference>
<dbReference type="CDD" id="cd02907">
    <property type="entry name" value="Macro_Af1521_BAL-like"/>
    <property type="match status" value="1"/>
</dbReference>
<keyword evidence="3" id="KW-1185">Reference proteome</keyword>